<accession>A0A9D4FLX3</accession>
<sequence length="1274" mass="144482">MLKLWANVFLRRQKEHWLKFLMKRLCLGSNALKRRLGLGNSVLKVRHMLDNNALKAKQNLGNNALKSIYTMEKNALKSKQNLGEERIESKTHIGEERIDSKTHLGEESIESKTHLEEERIASKTHLGEERIESKTHLGEERIEGKTHLGEERIEIKTHLGEERIDSKTHLGEERIEIKTHLGEERIEKKTHHGEELIDSKTHLGEERIESKTHLGDERIESKTHLGEDRIDSKTHLGEERIESKTHLGEERIASKTQLGEERIESKTHLGEERIASKTHLGEERIEKKTHLGEEHIASNTHLGVECIERKTHIGEERIYSKTHLGEERIEIKTHLGDERIENKTHLGEKRIDSKTHLGEKRIEIKTHLGEERIESKTQLGEQRIETKTNLGEQRIEYTVQDGMMRLQYASNTTAQVDYERGVEDFRRRLVEHYNDNSSNVPLSILDQSLDKRISDIYATPELKRIEIAKDGTRVKKEQILKYKELFYTENKSNRRIYVQGEPGSGKSTFAAKLVHDWSDGNQPSSAAPSKNSMFDDVLAIRKFKFIFFVSLRDSRGHTDVMHMIKKQLIDTMYSEQKRDVMYMLLYQIIETEMCLVVRDGLDEWMAPDGSNLAEPSMAGFPNDKCAVLTTSRPWKLADERIKNSQIDNLLEIEGIANPYKFSKKILRCILLDDSKDLQTIANDISKFISKRKLTSLSYSPMLFALVICTWVDTIDEEEHLNGSSLCSLWATLLESLCKKANDKTSFFNDSNPPPVKCFSSTSYLRPILQNVNAISNAAFHLLFSHEQDTSIVFNDRILSNYISESEKEFALKAGLLSKRKTKKASNASISFIHKSMQEYLAAYHIAQNAHLVDDVISGYLSRHKDAYLDISQVFIFLCGLNISAANTLSVVMNEHCSGMMYSYQSIIEAGYREAVLNEQTGILLRLSHFRVDKNNLGDVQCIWADNTSNAQVLEVTVYEETDPVIHSSHHVEFNLSSCHKLKTLKLHGRCILLKDSSSSVSSAHPVLIVLNTADSGQCSDHPLVLPCIQHIELDADVKCSSTSLRSLFNMLLTLDHEVLCNIKDCEITSCVEDKVRGSSANTQANITTGVNNTLHISGFNDSTGLWKVLHGLNIKSLSLIDTHESLNVNHTESLNQLLSSLTNLTTLYIKVNNDSPGLWEALRGLNVKVMSLGGLYLCLNLNHVDSLAQSLSSLKHLETLSIDVYGHNPGLLNGIHGLNIKSLKLGGMAMNHLESLSKSLPLLKQLETLSIYLKTYIDIQLPQSLKYLNIYCFV</sequence>
<name>A0A9D4FLX3_DREPO</name>
<dbReference type="SUPFAM" id="SSF52047">
    <property type="entry name" value="RNI-like"/>
    <property type="match status" value="1"/>
</dbReference>
<protein>
    <recommendedName>
        <fullName evidence="1">NACHT domain-containing protein</fullName>
    </recommendedName>
</protein>
<evidence type="ECO:0000313" key="2">
    <source>
        <dbReference type="EMBL" id="KAH3799181.1"/>
    </source>
</evidence>
<feature type="domain" description="NACHT" evidence="1">
    <location>
        <begin position="494"/>
        <end position="603"/>
    </location>
</feature>
<keyword evidence="3" id="KW-1185">Reference proteome</keyword>
<dbReference type="PROSITE" id="PS50837">
    <property type="entry name" value="NACHT"/>
    <property type="match status" value="1"/>
</dbReference>
<gene>
    <name evidence="2" type="ORF">DPMN_152787</name>
</gene>
<dbReference type="InterPro" id="IPR007111">
    <property type="entry name" value="NACHT_NTPase"/>
</dbReference>
<dbReference type="InterPro" id="IPR027417">
    <property type="entry name" value="P-loop_NTPase"/>
</dbReference>
<reference evidence="2" key="2">
    <citation type="submission" date="2020-11" db="EMBL/GenBank/DDBJ databases">
        <authorList>
            <person name="McCartney M.A."/>
            <person name="Auch B."/>
            <person name="Kono T."/>
            <person name="Mallez S."/>
            <person name="Becker A."/>
            <person name="Gohl D.M."/>
            <person name="Silverstein K.A.T."/>
            <person name="Koren S."/>
            <person name="Bechman K.B."/>
            <person name="Herman A."/>
            <person name="Abrahante J.E."/>
            <person name="Garbe J."/>
        </authorList>
    </citation>
    <scope>NUCLEOTIDE SEQUENCE</scope>
    <source>
        <strain evidence="2">Duluth1</strain>
        <tissue evidence="2">Whole animal</tissue>
    </source>
</reference>
<organism evidence="2 3">
    <name type="scientific">Dreissena polymorpha</name>
    <name type="common">Zebra mussel</name>
    <name type="synonym">Mytilus polymorpha</name>
    <dbReference type="NCBI Taxonomy" id="45954"/>
    <lineage>
        <taxon>Eukaryota</taxon>
        <taxon>Metazoa</taxon>
        <taxon>Spiralia</taxon>
        <taxon>Lophotrochozoa</taxon>
        <taxon>Mollusca</taxon>
        <taxon>Bivalvia</taxon>
        <taxon>Autobranchia</taxon>
        <taxon>Heteroconchia</taxon>
        <taxon>Euheterodonta</taxon>
        <taxon>Imparidentia</taxon>
        <taxon>Neoheterodontei</taxon>
        <taxon>Myida</taxon>
        <taxon>Dreissenoidea</taxon>
        <taxon>Dreissenidae</taxon>
        <taxon>Dreissena</taxon>
    </lineage>
</organism>
<dbReference type="Pfam" id="PF05729">
    <property type="entry name" value="NACHT"/>
    <property type="match status" value="1"/>
</dbReference>
<dbReference type="PANTHER" id="PTHR46312:SF2">
    <property type="entry name" value="NUCLEOTIDE-BINDING OLIGOMERIZATION DOMAIN-CONTAINING PROTEIN 2-LIKE"/>
    <property type="match status" value="1"/>
</dbReference>
<proteinExistence type="predicted"/>
<dbReference type="PANTHER" id="PTHR46312">
    <property type="entry name" value="NACHT DOMAIN-CONTAINING PROTEIN"/>
    <property type="match status" value="1"/>
</dbReference>
<evidence type="ECO:0000313" key="3">
    <source>
        <dbReference type="Proteomes" id="UP000828390"/>
    </source>
</evidence>
<evidence type="ECO:0000259" key="1">
    <source>
        <dbReference type="PROSITE" id="PS50837"/>
    </source>
</evidence>
<reference evidence="2" key="1">
    <citation type="journal article" date="2019" name="bioRxiv">
        <title>The Genome of the Zebra Mussel, Dreissena polymorpha: A Resource for Invasive Species Research.</title>
        <authorList>
            <person name="McCartney M.A."/>
            <person name="Auch B."/>
            <person name="Kono T."/>
            <person name="Mallez S."/>
            <person name="Zhang Y."/>
            <person name="Obille A."/>
            <person name="Becker A."/>
            <person name="Abrahante J.E."/>
            <person name="Garbe J."/>
            <person name="Badalamenti J.P."/>
            <person name="Herman A."/>
            <person name="Mangelson H."/>
            <person name="Liachko I."/>
            <person name="Sullivan S."/>
            <person name="Sone E.D."/>
            <person name="Koren S."/>
            <person name="Silverstein K.A.T."/>
            <person name="Beckman K.B."/>
            <person name="Gohl D.M."/>
        </authorList>
    </citation>
    <scope>NUCLEOTIDE SEQUENCE</scope>
    <source>
        <strain evidence="2">Duluth1</strain>
        <tissue evidence="2">Whole animal</tissue>
    </source>
</reference>
<dbReference type="SUPFAM" id="SSF52540">
    <property type="entry name" value="P-loop containing nucleoside triphosphate hydrolases"/>
    <property type="match status" value="1"/>
</dbReference>
<dbReference type="Gene3D" id="3.40.50.300">
    <property type="entry name" value="P-loop containing nucleotide triphosphate hydrolases"/>
    <property type="match status" value="1"/>
</dbReference>
<comment type="caution">
    <text evidence="2">The sequence shown here is derived from an EMBL/GenBank/DDBJ whole genome shotgun (WGS) entry which is preliminary data.</text>
</comment>
<dbReference type="EMBL" id="JAIWYP010000007">
    <property type="protein sequence ID" value="KAH3799181.1"/>
    <property type="molecule type" value="Genomic_DNA"/>
</dbReference>
<dbReference type="Proteomes" id="UP000828390">
    <property type="component" value="Unassembled WGS sequence"/>
</dbReference>
<dbReference type="AlphaFoldDB" id="A0A9D4FLX3"/>